<dbReference type="RefSeq" id="WP_064465448.1">
    <property type="nucleotide sequence ID" value="NZ_CP017080.1"/>
</dbReference>
<name>A0A1B3XTC2_9BACI</name>
<dbReference type="STRING" id="264697.ABE28_018980"/>
<keyword evidence="2" id="KW-1185">Reference proteome</keyword>
<protein>
    <submittedName>
        <fullName evidence="1">Uncharacterized protein</fullName>
    </submittedName>
</protein>
<dbReference type="Proteomes" id="UP000077926">
    <property type="component" value="Chromosome"/>
</dbReference>
<proteinExistence type="predicted"/>
<organism evidence="1 2">
    <name type="scientific">Peribacillus muralis</name>
    <dbReference type="NCBI Taxonomy" id="264697"/>
    <lineage>
        <taxon>Bacteria</taxon>
        <taxon>Bacillati</taxon>
        <taxon>Bacillota</taxon>
        <taxon>Bacilli</taxon>
        <taxon>Bacillales</taxon>
        <taxon>Bacillaceae</taxon>
        <taxon>Peribacillus</taxon>
    </lineage>
</organism>
<dbReference type="OrthoDB" id="2834830at2"/>
<dbReference type="AlphaFoldDB" id="A0A1B3XTC2"/>
<reference evidence="1 2" key="1">
    <citation type="submission" date="2016-08" db="EMBL/GenBank/DDBJ databases">
        <title>Complete genome sequence of Bacillus muralis G25-68, a strain with toxicity to nematodes.</title>
        <authorList>
            <person name="Zheng Z."/>
        </authorList>
    </citation>
    <scope>NUCLEOTIDE SEQUENCE [LARGE SCALE GENOMIC DNA]</scope>
    <source>
        <strain evidence="1 2">G25-68</strain>
    </source>
</reference>
<gene>
    <name evidence="1" type="ORF">ABE28_018980</name>
</gene>
<dbReference type="EMBL" id="CP017080">
    <property type="protein sequence ID" value="AOH56457.1"/>
    <property type="molecule type" value="Genomic_DNA"/>
</dbReference>
<evidence type="ECO:0000313" key="2">
    <source>
        <dbReference type="Proteomes" id="UP000077926"/>
    </source>
</evidence>
<dbReference type="KEGG" id="bmur:ABE28_018980"/>
<evidence type="ECO:0000313" key="1">
    <source>
        <dbReference type="EMBL" id="AOH56457.1"/>
    </source>
</evidence>
<accession>A0A1B3XTC2</accession>
<sequence length="183" mass="21163">MFIIETYISKNGYDAIDKKQLLVNEDFIPIHHLHAKKLANQQLIHTKGTTFYGTVLIAYQHQFLSSFYDWDDVDGIWLSILQAMTDCLCTGFGSSGFSERSMNWEMKKLMKKNPTVLFTWDHGFASQEWNDVPSKSIVSFPEKVLLNHIIEKGTEYLTFREALYDSGPIQNINQLVNNLKSFK</sequence>